<feature type="region of interest" description="Disordered" evidence="12">
    <location>
        <begin position="126"/>
        <end position="149"/>
    </location>
</feature>
<comment type="subcellular location">
    <subcellularLocation>
        <location evidence="2">Nucleus</location>
    </subcellularLocation>
</comment>
<feature type="region of interest" description="Disordered" evidence="12">
    <location>
        <begin position="769"/>
        <end position="816"/>
    </location>
</feature>
<evidence type="ECO:0000256" key="8">
    <source>
        <dbReference type="ARBA" id="ARBA00023015"/>
    </source>
</evidence>
<dbReference type="Gene3D" id="2.60.120.650">
    <property type="entry name" value="Cupin"/>
    <property type="match status" value="1"/>
</dbReference>
<comment type="cofactor">
    <cofactor evidence="1">
        <name>Fe(2+)</name>
        <dbReference type="ChEBI" id="CHEBI:29033"/>
    </cofactor>
</comment>
<organism evidence="14 15">
    <name type="scientific">Phytophthora kernoviae 00238/432</name>
    <dbReference type="NCBI Taxonomy" id="1284355"/>
    <lineage>
        <taxon>Eukaryota</taxon>
        <taxon>Sar</taxon>
        <taxon>Stramenopiles</taxon>
        <taxon>Oomycota</taxon>
        <taxon>Peronosporomycetes</taxon>
        <taxon>Peronosporales</taxon>
        <taxon>Peronosporaceae</taxon>
        <taxon>Phytophthora</taxon>
    </lineage>
</organism>
<sequence length="816" mass="92963">MSTFFNTELDLERFTQDVSYRNETIMMLATKKEHFQVSRQFASKYGIDEYACVLAYIKHVLLSPPESNGSSGKSPPELVAHLNIGEEFYGQSLSGLQNFGALLSAQKRVELVADTLRLFQTKYSSWQTSGPRSNASSASSTTSTSSVSWDPAQFKRKEQELHYLERELAKNVCFHVMSEVQHYSLTFDATETKSTQSLETVIAALKAWFAMDPMQQASNKDFNNLFEEVLMLVEARSSDGSSKVSRFAEQATVALGNLLVRYDGACSGFEQPAARSSVAWQDQQNRAVHARIQAQFKVSDAAKKPESLPNDENVVCWSALFSRGHWGSYLLGWYTTDGYAKLSYDADTTEAVALARWEANDIDVAVQLLLMCPFDDLREKYASRLLSSQQRIDTLDLKWRLRRLRIGDAGRICSRWSSNVRITTYTPIALGYGERPPTGYQLSPDIDPEAWNREGFAGSDVCELPLDESNPIHREHCSELSVKRFIDEYERPAVPVVIGGVPEADGWGAVHKWSLKQLRKDYKRVELKCGEDDNGRSIRMKFKYFMTYLNHQTDDSPLYIFDSTFDDGKDTKPLLGGYKVPKYFPEDLFSMVGEDRRPPYRWFLVGPKRSGTTLHLDPLGTSAWNTLIVGRKRWVLFPPHLDKRLVNGKKHVRGDEDDEAVNYFMDLLPRLKNASPPEELGCIEFMQHPGETVFIPGGWWHAVFNVDDTVAVTQNFCSSQNFPAVWRKTRSGRKRMAVKWLKKLESCNPELAALATELNQKDKYVMYSKERNSHKSTSSSSHKRKKQHRDRDDEVEVDKKICRDTHHSGKKKKKCC</sequence>
<evidence type="ECO:0000256" key="1">
    <source>
        <dbReference type="ARBA" id="ARBA00001954"/>
    </source>
</evidence>
<comment type="caution">
    <text evidence="14">The sequence shown here is derived from an EMBL/GenBank/DDBJ whole genome shotgun (WGS) entry which is preliminary data.</text>
</comment>
<evidence type="ECO:0000256" key="4">
    <source>
        <dbReference type="ARBA" id="ARBA00022853"/>
    </source>
</evidence>
<comment type="similarity">
    <text evidence="11">Belongs to the JMJD6 family.</text>
</comment>
<dbReference type="GO" id="GO:0033749">
    <property type="term" value="F:histone H4R3 demethylase activity"/>
    <property type="evidence" value="ECO:0007669"/>
    <property type="project" value="TreeGrafter"/>
</dbReference>
<evidence type="ECO:0000259" key="13">
    <source>
        <dbReference type="PROSITE" id="PS51184"/>
    </source>
</evidence>
<dbReference type="PANTHER" id="PTHR12480">
    <property type="entry name" value="ARGININE DEMETHYLASE AND LYSYL-HYDROXYLASE JMJD"/>
    <property type="match status" value="1"/>
</dbReference>
<proteinExistence type="inferred from homology"/>
<accession>A0A8J4S6V7</accession>
<feature type="compositionally biased region" description="Basic and acidic residues" evidence="12">
    <location>
        <begin position="789"/>
        <end position="807"/>
    </location>
</feature>
<dbReference type="Pfam" id="PF02373">
    <property type="entry name" value="JmjC"/>
    <property type="match status" value="1"/>
</dbReference>
<protein>
    <recommendedName>
        <fullName evidence="13">JmjC domain-containing protein</fullName>
    </recommendedName>
</protein>
<dbReference type="Gene3D" id="1.20.1280.270">
    <property type="match status" value="1"/>
</dbReference>
<evidence type="ECO:0000313" key="14">
    <source>
        <dbReference type="EMBL" id="KAF4319855.1"/>
    </source>
</evidence>
<reference evidence="14" key="2">
    <citation type="submission" date="2020-02" db="EMBL/GenBank/DDBJ databases">
        <authorList>
            <person name="Studholme D.J."/>
        </authorList>
    </citation>
    <scope>NUCLEOTIDE SEQUENCE</scope>
    <source>
        <strain evidence="14">00238/432</strain>
    </source>
</reference>
<evidence type="ECO:0000313" key="15">
    <source>
        <dbReference type="Proteomes" id="UP000702964"/>
    </source>
</evidence>
<dbReference type="Proteomes" id="UP000702964">
    <property type="component" value="Unassembled WGS sequence"/>
</dbReference>
<evidence type="ECO:0000256" key="2">
    <source>
        <dbReference type="ARBA" id="ARBA00004123"/>
    </source>
</evidence>
<dbReference type="EMBL" id="AOFI03000188">
    <property type="protein sequence ID" value="KAF4319855.1"/>
    <property type="molecule type" value="Genomic_DNA"/>
</dbReference>
<gene>
    <name evidence="14" type="ORF">G195_006590</name>
</gene>
<reference evidence="14" key="1">
    <citation type="journal article" date="2015" name="Genom Data">
        <title>Draft genome sequences of Phytophthora kernoviae and Phytophthora ramorum lineage EU2 from Scotland.</title>
        <authorList>
            <person name="Sambles C."/>
            <person name="Schlenzig A."/>
            <person name="O'Neill P."/>
            <person name="Grant M."/>
            <person name="Studholme D.J."/>
        </authorList>
    </citation>
    <scope>NUCLEOTIDE SEQUENCE</scope>
    <source>
        <strain evidence="14">00238/432</strain>
    </source>
</reference>
<dbReference type="PANTHER" id="PTHR12480:SF32">
    <property type="entry name" value="BIFUNCTIONAL ARGININE DEMETHYLASE AND LYSYL-HYDROXYLASE JMJD6"/>
    <property type="match status" value="1"/>
</dbReference>
<feature type="compositionally biased region" description="Low complexity" evidence="12">
    <location>
        <begin position="128"/>
        <end position="148"/>
    </location>
</feature>
<keyword evidence="8" id="KW-0805">Transcription regulation</keyword>
<evidence type="ECO:0000256" key="11">
    <source>
        <dbReference type="ARBA" id="ARBA00038068"/>
    </source>
</evidence>
<dbReference type="GO" id="GO:0005634">
    <property type="term" value="C:nucleus"/>
    <property type="evidence" value="ECO:0007669"/>
    <property type="project" value="UniProtKB-SubCell"/>
</dbReference>
<dbReference type="GO" id="GO:0005737">
    <property type="term" value="C:cytoplasm"/>
    <property type="evidence" value="ECO:0007669"/>
    <property type="project" value="TreeGrafter"/>
</dbReference>
<keyword evidence="9" id="KW-0804">Transcription</keyword>
<dbReference type="SUPFAM" id="SSF51197">
    <property type="entry name" value="Clavaminate synthase-like"/>
    <property type="match status" value="1"/>
</dbReference>
<dbReference type="GO" id="GO:0046872">
    <property type="term" value="F:metal ion binding"/>
    <property type="evidence" value="ECO:0007669"/>
    <property type="project" value="UniProtKB-KW"/>
</dbReference>
<keyword evidence="6" id="KW-0560">Oxidoreductase</keyword>
<keyword evidence="10" id="KW-0539">Nucleus</keyword>
<evidence type="ECO:0000256" key="3">
    <source>
        <dbReference type="ARBA" id="ARBA00022723"/>
    </source>
</evidence>
<evidence type="ECO:0000256" key="6">
    <source>
        <dbReference type="ARBA" id="ARBA00023002"/>
    </source>
</evidence>
<dbReference type="GO" id="GO:0106140">
    <property type="term" value="F:P-TEFb complex binding"/>
    <property type="evidence" value="ECO:0007669"/>
    <property type="project" value="TreeGrafter"/>
</dbReference>
<keyword evidence="5" id="KW-0223">Dioxygenase</keyword>
<name>A0A8J4S6V7_9STRA</name>
<evidence type="ECO:0000256" key="5">
    <source>
        <dbReference type="ARBA" id="ARBA00022964"/>
    </source>
</evidence>
<dbReference type="InterPro" id="IPR050910">
    <property type="entry name" value="JMJD6_ArgDemeth/LysHydrox"/>
</dbReference>
<evidence type="ECO:0000256" key="12">
    <source>
        <dbReference type="SAM" id="MobiDB-lite"/>
    </source>
</evidence>
<dbReference type="AlphaFoldDB" id="A0A8J4S6V7"/>
<evidence type="ECO:0000256" key="9">
    <source>
        <dbReference type="ARBA" id="ARBA00023163"/>
    </source>
</evidence>
<dbReference type="InterPro" id="IPR003347">
    <property type="entry name" value="JmjC_dom"/>
</dbReference>
<keyword evidence="4" id="KW-0156">Chromatin regulator</keyword>
<dbReference type="SMART" id="SM00558">
    <property type="entry name" value="JmjC"/>
    <property type="match status" value="1"/>
</dbReference>
<keyword evidence="7" id="KW-0408">Iron</keyword>
<dbReference type="PROSITE" id="PS51184">
    <property type="entry name" value="JMJC"/>
    <property type="match status" value="1"/>
</dbReference>
<feature type="domain" description="JmjC" evidence="13">
    <location>
        <begin position="569"/>
        <end position="733"/>
    </location>
</feature>
<evidence type="ECO:0000256" key="7">
    <source>
        <dbReference type="ARBA" id="ARBA00023004"/>
    </source>
</evidence>
<evidence type="ECO:0000256" key="10">
    <source>
        <dbReference type="ARBA" id="ARBA00023242"/>
    </source>
</evidence>
<keyword evidence="3" id="KW-0479">Metal-binding</keyword>